<dbReference type="InterPro" id="IPR036890">
    <property type="entry name" value="HATPase_C_sf"/>
</dbReference>
<accession>A0A147GPZ8</accession>
<keyword evidence="6 11" id="KW-0418">Kinase</keyword>
<keyword evidence="5" id="KW-0547">Nucleotide-binding</keyword>
<evidence type="ECO:0000256" key="2">
    <source>
        <dbReference type="ARBA" id="ARBA00012438"/>
    </source>
</evidence>
<reference evidence="11 12" key="1">
    <citation type="journal article" date="2016" name="Front. Microbiol.">
        <title>Genomic Resource of Rice Seed Associated Bacteria.</title>
        <authorList>
            <person name="Midha S."/>
            <person name="Bansal K."/>
            <person name="Sharma S."/>
            <person name="Kumar N."/>
            <person name="Patil P.P."/>
            <person name="Chaudhry V."/>
            <person name="Patil P.B."/>
        </authorList>
    </citation>
    <scope>NUCLEOTIDE SEQUENCE [LARGE SCALE GENOMIC DNA]</scope>
    <source>
        <strain evidence="11 12">NS331</strain>
    </source>
</reference>
<feature type="domain" description="Histidine kinase" evidence="10">
    <location>
        <begin position="271"/>
        <end position="491"/>
    </location>
</feature>
<evidence type="ECO:0000313" key="12">
    <source>
        <dbReference type="Proteomes" id="UP000072741"/>
    </source>
</evidence>
<evidence type="ECO:0000256" key="4">
    <source>
        <dbReference type="ARBA" id="ARBA00022679"/>
    </source>
</evidence>
<dbReference type="EMBL" id="LDSL01000120">
    <property type="protein sequence ID" value="KTT16857.1"/>
    <property type="molecule type" value="Genomic_DNA"/>
</dbReference>
<proteinExistence type="predicted"/>
<keyword evidence="9" id="KW-1133">Transmembrane helix</keyword>
<name>A0A147GPZ8_9BURK</name>
<keyword evidence="8" id="KW-0902">Two-component regulatory system</keyword>
<evidence type="ECO:0000256" key="8">
    <source>
        <dbReference type="ARBA" id="ARBA00023012"/>
    </source>
</evidence>
<dbReference type="Pfam" id="PF02518">
    <property type="entry name" value="HATPase_c"/>
    <property type="match status" value="1"/>
</dbReference>
<keyword evidence="7" id="KW-0067">ATP-binding</keyword>
<evidence type="ECO:0000256" key="5">
    <source>
        <dbReference type="ARBA" id="ARBA00022741"/>
    </source>
</evidence>
<dbReference type="Gene3D" id="1.10.287.130">
    <property type="match status" value="1"/>
</dbReference>
<dbReference type="PRINTS" id="PR00344">
    <property type="entry name" value="BCTRLSENSOR"/>
</dbReference>
<dbReference type="SUPFAM" id="SSF47384">
    <property type="entry name" value="Homodimeric domain of signal transducing histidine kinase"/>
    <property type="match status" value="1"/>
</dbReference>
<evidence type="ECO:0000256" key="3">
    <source>
        <dbReference type="ARBA" id="ARBA00022553"/>
    </source>
</evidence>
<dbReference type="AlphaFoldDB" id="A0A147GPZ8"/>
<dbReference type="InterPro" id="IPR036097">
    <property type="entry name" value="HisK_dim/P_sf"/>
</dbReference>
<dbReference type="GO" id="GO:0000155">
    <property type="term" value="F:phosphorelay sensor kinase activity"/>
    <property type="evidence" value="ECO:0007669"/>
    <property type="project" value="InterPro"/>
</dbReference>
<evidence type="ECO:0000256" key="6">
    <source>
        <dbReference type="ARBA" id="ARBA00022777"/>
    </source>
</evidence>
<keyword evidence="12" id="KW-1185">Reference proteome</keyword>
<dbReference type="OrthoDB" id="8559580at2"/>
<comment type="caution">
    <text evidence="11">The sequence shown here is derived from an EMBL/GenBank/DDBJ whole genome shotgun (WGS) entry which is preliminary data.</text>
</comment>
<evidence type="ECO:0000259" key="10">
    <source>
        <dbReference type="PROSITE" id="PS50109"/>
    </source>
</evidence>
<dbReference type="PROSITE" id="PS50109">
    <property type="entry name" value="HIS_KIN"/>
    <property type="match status" value="1"/>
</dbReference>
<dbReference type="RefSeq" id="WP_058643323.1">
    <property type="nucleotide sequence ID" value="NZ_LDSL01000120.1"/>
</dbReference>
<keyword evidence="4" id="KW-0808">Transferase</keyword>
<gene>
    <name evidence="11" type="ORF">NS331_17970</name>
</gene>
<dbReference type="EC" id="2.7.13.3" evidence="2"/>
<feature type="transmembrane region" description="Helical" evidence="9">
    <location>
        <begin position="220"/>
        <end position="240"/>
    </location>
</feature>
<dbReference type="Pfam" id="PF00512">
    <property type="entry name" value="HisKA"/>
    <property type="match status" value="1"/>
</dbReference>
<dbReference type="InterPro" id="IPR004358">
    <property type="entry name" value="Sig_transdc_His_kin-like_C"/>
</dbReference>
<dbReference type="PANTHER" id="PTHR43065:SF46">
    <property type="entry name" value="C4-DICARBOXYLATE TRANSPORT SENSOR PROTEIN DCTB"/>
    <property type="match status" value="1"/>
</dbReference>
<sequence>MRSLRSLLPWLLAWLVAVLAGGVWLARIELGSLQADFDTEGRIAHRLMSQQVVQYDAVLATLALLGGASAPAGADRPEQRLSAVYPAILRVQRRAPGTAWADPALAAAEASSHARKAAVLSRVDLAAGRYQLLMAAEPASYALDIDLAAAVPWQEWPTDPRTAASRLVLTLDGHTFVLQPGRDATATDGWHFGFRKTLASASQPFEVVATRRVGWAELPWAAMALWAAAVALALGMLRAWQRQRTGRRRAEELLRLGQVGRLNTLGELAAGMAHELNQPLTAMLANTQAARRLLDDDPPDLATARGAMAQAADQARRAAAVVARLRRAIERPEARPGERRAVVALQDVVRDALHLLEPECARRQVAVETAAGMEPVRVRADPVAVEQIVHNLLLNALQALETRPADAPRRIRIAVLRQPGQGLLQIHDSGPGIAPELLARIFQPFVSTRPGGLGLGLSLSETLATGQGGSLAADNPPEGGARFTLALPLADA</sequence>
<evidence type="ECO:0000256" key="9">
    <source>
        <dbReference type="SAM" id="Phobius"/>
    </source>
</evidence>
<evidence type="ECO:0000313" key="11">
    <source>
        <dbReference type="EMBL" id="KTT16857.1"/>
    </source>
</evidence>
<dbReference type="SMART" id="SM00388">
    <property type="entry name" value="HisKA"/>
    <property type="match status" value="1"/>
</dbReference>
<keyword evidence="3" id="KW-0597">Phosphoprotein</keyword>
<keyword evidence="9" id="KW-0472">Membrane</keyword>
<dbReference type="InterPro" id="IPR005467">
    <property type="entry name" value="His_kinase_dom"/>
</dbReference>
<keyword evidence="9" id="KW-0812">Transmembrane</keyword>
<dbReference type="InterPro" id="IPR003661">
    <property type="entry name" value="HisK_dim/P_dom"/>
</dbReference>
<dbReference type="PANTHER" id="PTHR43065">
    <property type="entry name" value="SENSOR HISTIDINE KINASE"/>
    <property type="match status" value="1"/>
</dbReference>
<evidence type="ECO:0000256" key="7">
    <source>
        <dbReference type="ARBA" id="ARBA00022840"/>
    </source>
</evidence>
<dbReference type="InterPro" id="IPR003594">
    <property type="entry name" value="HATPase_dom"/>
</dbReference>
<evidence type="ECO:0000256" key="1">
    <source>
        <dbReference type="ARBA" id="ARBA00000085"/>
    </source>
</evidence>
<organism evidence="11 12">
    <name type="scientific">Pseudacidovorax intermedius</name>
    <dbReference type="NCBI Taxonomy" id="433924"/>
    <lineage>
        <taxon>Bacteria</taxon>
        <taxon>Pseudomonadati</taxon>
        <taxon>Pseudomonadota</taxon>
        <taxon>Betaproteobacteria</taxon>
        <taxon>Burkholderiales</taxon>
        <taxon>Comamonadaceae</taxon>
        <taxon>Pseudacidovorax</taxon>
    </lineage>
</organism>
<dbReference type="Proteomes" id="UP000072741">
    <property type="component" value="Unassembled WGS sequence"/>
</dbReference>
<dbReference type="PATRIC" id="fig|433924.3.peg.570"/>
<dbReference type="Gene3D" id="3.30.565.10">
    <property type="entry name" value="Histidine kinase-like ATPase, C-terminal domain"/>
    <property type="match status" value="1"/>
</dbReference>
<protein>
    <recommendedName>
        <fullName evidence="2">histidine kinase</fullName>
        <ecNumber evidence="2">2.7.13.3</ecNumber>
    </recommendedName>
</protein>
<dbReference type="SUPFAM" id="SSF55874">
    <property type="entry name" value="ATPase domain of HSP90 chaperone/DNA topoisomerase II/histidine kinase"/>
    <property type="match status" value="1"/>
</dbReference>
<dbReference type="SMART" id="SM00387">
    <property type="entry name" value="HATPase_c"/>
    <property type="match status" value="1"/>
</dbReference>
<comment type="catalytic activity">
    <reaction evidence="1">
        <text>ATP + protein L-histidine = ADP + protein N-phospho-L-histidine.</text>
        <dbReference type="EC" id="2.7.13.3"/>
    </reaction>
</comment>
<dbReference type="GO" id="GO:0005524">
    <property type="term" value="F:ATP binding"/>
    <property type="evidence" value="ECO:0007669"/>
    <property type="project" value="UniProtKB-KW"/>
</dbReference>
<dbReference type="CDD" id="cd00082">
    <property type="entry name" value="HisKA"/>
    <property type="match status" value="1"/>
</dbReference>